<dbReference type="AlphaFoldDB" id="A0A199XP68"/>
<reference evidence="1 2" key="1">
    <citation type="submission" date="2016-06" db="EMBL/GenBank/DDBJ databases">
        <title>Draft genome sequence of Flavobacterium succinicans strain DD5b.</title>
        <authorList>
            <person name="Poehlein A."/>
            <person name="Daniel R."/>
            <person name="Simeonova D.D."/>
        </authorList>
    </citation>
    <scope>NUCLEOTIDE SEQUENCE [LARGE SCALE GENOMIC DNA]</scope>
    <source>
        <strain evidence="1 2">DD5b</strain>
    </source>
</reference>
<accession>A0A199XP68</accession>
<dbReference type="RefSeq" id="WP_064716203.1">
    <property type="nucleotide sequence ID" value="NZ_JMTM01000065.1"/>
</dbReference>
<evidence type="ECO:0000313" key="2">
    <source>
        <dbReference type="Proteomes" id="UP000093807"/>
    </source>
</evidence>
<sequence>MVQKQNLINLNWKPTQMVVEPKKKIEGKKENCGSLAPIAAKILWWRGSTPKIVADSGTMTTKVPIFSAPKNFNK</sequence>
<comment type="caution">
    <text evidence="1">The sequence shown here is derived from an EMBL/GenBank/DDBJ whole genome shotgun (WGS) entry which is preliminary data.</text>
</comment>
<gene>
    <name evidence="1" type="ORF">FLB_24430</name>
</gene>
<evidence type="ECO:0000313" key="1">
    <source>
        <dbReference type="EMBL" id="OAZ03197.1"/>
    </source>
</evidence>
<protein>
    <submittedName>
        <fullName evidence="1">Uncharacterized protein</fullName>
    </submittedName>
</protein>
<name>A0A199XP68_9FLAO</name>
<proteinExistence type="predicted"/>
<keyword evidence="2" id="KW-1185">Reference proteome</keyword>
<organism evidence="1 2">
    <name type="scientific">Flavobacterium succinicans</name>
    <dbReference type="NCBI Taxonomy" id="29536"/>
    <lineage>
        <taxon>Bacteria</taxon>
        <taxon>Pseudomonadati</taxon>
        <taxon>Bacteroidota</taxon>
        <taxon>Flavobacteriia</taxon>
        <taxon>Flavobacteriales</taxon>
        <taxon>Flavobacteriaceae</taxon>
        <taxon>Flavobacterium</taxon>
    </lineage>
</organism>
<dbReference type="PATRIC" id="fig|29536.5.peg.2542"/>
<dbReference type="Proteomes" id="UP000093807">
    <property type="component" value="Unassembled WGS sequence"/>
</dbReference>
<dbReference type="EMBL" id="JMTM01000065">
    <property type="protein sequence ID" value="OAZ03197.1"/>
    <property type="molecule type" value="Genomic_DNA"/>
</dbReference>